<accession>K3XDB7</accession>
<evidence type="ECO:0000313" key="2">
    <source>
        <dbReference type="EnsemblProtists" id="PYU1_T015216"/>
    </source>
</evidence>
<feature type="compositionally biased region" description="Basic and acidic residues" evidence="1">
    <location>
        <begin position="49"/>
        <end position="58"/>
    </location>
</feature>
<dbReference type="EMBL" id="ADOS01000061">
    <property type="status" value="NOT_ANNOTATED_CDS"/>
    <property type="molecule type" value="Genomic_DNA"/>
</dbReference>
<feature type="compositionally biased region" description="Polar residues" evidence="1">
    <location>
        <begin position="59"/>
        <end position="83"/>
    </location>
</feature>
<sequence>MYENWDKCIKSLQARLYLAKMKTHSVSQRAAIAHAIIIPKAIDLYGGHDKGDLPEHGSQRNIRNCPNTKEGSLCQTSGRSYSH</sequence>
<organism evidence="2 3">
    <name type="scientific">Globisporangium ultimum (strain ATCC 200006 / CBS 805.95 / DAOM BR144)</name>
    <name type="common">Pythium ultimum</name>
    <dbReference type="NCBI Taxonomy" id="431595"/>
    <lineage>
        <taxon>Eukaryota</taxon>
        <taxon>Sar</taxon>
        <taxon>Stramenopiles</taxon>
        <taxon>Oomycota</taxon>
        <taxon>Peronosporomycetes</taxon>
        <taxon>Pythiales</taxon>
        <taxon>Pythiaceae</taxon>
        <taxon>Globisporangium</taxon>
    </lineage>
</organism>
<reference evidence="3" key="2">
    <citation type="submission" date="2010-04" db="EMBL/GenBank/DDBJ databases">
        <authorList>
            <person name="Buell R."/>
            <person name="Hamilton J."/>
            <person name="Hostetler J."/>
        </authorList>
    </citation>
    <scope>NUCLEOTIDE SEQUENCE [LARGE SCALE GENOMIC DNA]</scope>
    <source>
        <strain evidence="3">DAOM:BR144</strain>
    </source>
</reference>
<dbReference type="InParanoid" id="K3XDB7"/>
<dbReference type="AlphaFoldDB" id="K3XDB7"/>
<dbReference type="Proteomes" id="UP000019132">
    <property type="component" value="Unassembled WGS sequence"/>
</dbReference>
<dbReference type="EnsemblProtists" id="PYU1_T015216">
    <property type="protein sequence ID" value="PYU1_T015216"/>
    <property type="gene ID" value="PYU1_G015185"/>
</dbReference>
<feature type="region of interest" description="Disordered" evidence="1">
    <location>
        <begin position="49"/>
        <end position="83"/>
    </location>
</feature>
<protein>
    <submittedName>
        <fullName evidence="2">Uncharacterized protein</fullName>
    </submittedName>
</protein>
<evidence type="ECO:0000256" key="1">
    <source>
        <dbReference type="SAM" id="MobiDB-lite"/>
    </source>
</evidence>
<dbReference type="VEuPathDB" id="FungiDB:PYU1_G015185"/>
<reference evidence="3" key="1">
    <citation type="journal article" date="2010" name="Genome Biol.">
        <title>Genome sequence of the necrotrophic plant pathogen Pythium ultimum reveals original pathogenicity mechanisms and effector repertoire.</title>
        <authorList>
            <person name="Levesque C.A."/>
            <person name="Brouwer H."/>
            <person name="Cano L."/>
            <person name="Hamilton J.P."/>
            <person name="Holt C."/>
            <person name="Huitema E."/>
            <person name="Raffaele S."/>
            <person name="Robideau G.P."/>
            <person name="Thines M."/>
            <person name="Win J."/>
            <person name="Zerillo M.M."/>
            <person name="Beakes G.W."/>
            <person name="Boore J.L."/>
            <person name="Busam D."/>
            <person name="Dumas B."/>
            <person name="Ferriera S."/>
            <person name="Fuerstenberg S.I."/>
            <person name="Gachon C.M."/>
            <person name="Gaulin E."/>
            <person name="Govers F."/>
            <person name="Grenville-Briggs L."/>
            <person name="Horner N."/>
            <person name="Hostetler J."/>
            <person name="Jiang R.H."/>
            <person name="Johnson J."/>
            <person name="Krajaejun T."/>
            <person name="Lin H."/>
            <person name="Meijer H.J."/>
            <person name="Moore B."/>
            <person name="Morris P."/>
            <person name="Phuntmart V."/>
            <person name="Puiu D."/>
            <person name="Shetty J."/>
            <person name="Stajich J.E."/>
            <person name="Tripathy S."/>
            <person name="Wawra S."/>
            <person name="van West P."/>
            <person name="Whitty B.R."/>
            <person name="Coutinho P.M."/>
            <person name="Henrissat B."/>
            <person name="Martin F."/>
            <person name="Thomas P.D."/>
            <person name="Tyler B.M."/>
            <person name="De Vries R.P."/>
            <person name="Kamoun S."/>
            <person name="Yandell M."/>
            <person name="Tisserat N."/>
            <person name="Buell C.R."/>
        </authorList>
    </citation>
    <scope>NUCLEOTIDE SEQUENCE</scope>
    <source>
        <strain evidence="3">DAOM:BR144</strain>
    </source>
</reference>
<evidence type="ECO:0000313" key="3">
    <source>
        <dbReference type="Proteomes" id="UP000019132"/>
    </source>
</evidence>
<name>K3XDB7_GLOUD</name>
<dbReference type="HOGENOM" id="CLU_2547590_0_0_1"/>
<reference evidence="2" key="3">
    <citation type="submission" date="2015-02" db="UniProtKB">
        <authorList>
            <consortium name="EnsemblProtists"/>
        </authorList>
    </citation>
    <scope>IDENTIFICATION</scope>
    <source>
        <strain evidence="2">DAOM BR144</strain>
    </source>
</reference>
<keyword evidence="3" id="KW-1185">Reference proteome</keyword>
<proteinExistence type="predicted"/>